<accession>A0ABR3V7N5</accession>
<gene>
    <name evidence="2" type="ORF">VTK73DRAFT_4539</name>
</gene>
<protein>
    <submittedName>
        <fullName evidence="2">Uncharacterized protein</fullName>
    </submittedName>
</protein>
<reference evidence="2 3" key="1">
    <citation type="journal article" date="2024" name="Commun. Biol.">
        <title>Comparative genomic analysis of thermophilic fungi reveals convergent evolutionary adaptations and gene losses.</title>
        <authorList>
            <person name="Steindorff A.S."/>
            <person name="Aguilar-Pontes M.V."/>
            <person name="Robinson A.J."/>
            <person name="Andreopoulos B."/>
            <person name="LaButti K."/>
            <person name="Kuo A."/>
            <person name="Mondo S."/>
            <person name="Riley R."/>
            <person name="Otillar R."/>
            <person name="Haridas S."/>
            <person name="Lipzen A."/>
            <person name="Grimwood J."/>
            <person name="Schmutz J."/>
            <person name="Clum A."/>
            <person name="Reid I.D."/>
            <person name="Moisan M.C."/>
            <person name="Butler G."/>
            <person name="Nguyen T.T.M."/>
            <person name="Dewar K."/>
            <person name="Conant G."/>
            <person name="Drula E."/>
            <person name="Henrissat B."/>
            <person name="Hansel C."/>
            <person name="Singer S."/>
            <person name="Hutchinson M.I."/>
            <person name="de Vries R.P."/>
            <person name="Natvig D.O."/>
            <person name="Powell A.J."/>
            <person name="Tsang A."/>
            <person name="Grigoriev I.V."/>
        </authorList>
    </citation>
    <scope>NUCLEOTIDE SEQUENCE [LARGE SCALE GENOMIC DNA]</scope>
    <source>
        <strain evidence="2 3">ATCC 24622</strain>
    </source>
</reference>
<proteinExistence type="predicted"/>
<feature type="region of interest" description="Disordered" evidence="1">
    <location>
        <begin position="1"/>
        <end position="23"/>
    </location>
</feature>
<keyword evidence="3" id="KW-1185">Reference proteome</keyword>
<evidence type="ECO:0000313" key="3">
    <source>
        <dbReference type="Proteomes" id="UP001586593"/>
    </source>
</evidence>
<organism evidence="2 3">
    <name type="scientific">Phialemonium thermophilum</name>
    <dbReference type="NCBI Taxonomy" id="223376"/>
    <lineage>
        <taxon>Eukaryota</taxon>
        <taxon>Fungi</taxon>
        <taxon>Dikarya</taxon>
        <taxon>Ascomycota</taxon>
        <taxon>Pezizomycotina</taxon>
        <taxon>Sordariomycetes</taxon>
        <taxon>Sordariomycetidae</taxon>
        <taxon>Cephalothecales</taxon>
        <taxon>Cephalothecaceae</taxon>
        <taxon>Phialemonium</taxon>
    </lineage>
</organism>
<sequence length="96" mass="11129">MACLRPPQWHTDRRRQQVLPDPERRHLRYGCAEEWDHDGPAARLEPHWTAVGKTVRRHDARRLALVDRWWAPSVGAVPTAHDAAGHCRREVSTDVQ</sequence>
<dbReference type="EMBL" id="JAZHXJ010002578">
    <property type="protein sequence ID" value="KAL1837809.1"/>
    <property type="molecule type" value="Genomic_DNA"/>
</dbReference>
<evidence type="ECO:0000313" key="2">
    <source>
        <dbReference type="EMBL" id="KAL1837809.1"/>
    </source>
</evidence>
<dbReference type="Proteomes" id="UP001586593">
    <property type="component" value="Unassembled WGS sequence"/>
</dbReference>
<evidence type="ECO:0000256" key="1">
    <source>
        <dbReference type="SAM" id="MobiDB-lite"/>
    </source>
</evidence>
<name>A0ABR3V7N5_9PEZI</name>
<comment type="caution">
    <text evidence="2">The sequence shown here is derived from an EMBL/GenBank/DDBJ whole genome shotgun (WGS) entry which is preliminary data.</text>
</comment>